<feature type="transmembrane region" description="Helical" evidence="1">
    <location>
        <begin position="74"/>
        <end position="95"/>
    </location>
</feature>
<keyword evidence="3" id="KW-1185">Reference proteome</keyword>
<organism evidence="2 3">
    <name type="scientific">Prosthecobacter dejongeii</name>
    <dbReference type="NCBI Taxonomy" id="48465"/>
    <lineage>
        <taxon>Bacteria</taxon>
        <taxon>Pseudomonadati</taxon>
        <taxon>Verrucomicrobiota</taxon>
        <taxon>Verrucomicrobiia</taxon>
        <taxon>Verrucomicrobiales</taxon>
        <taxon>Verrucomicrobiaceae</taxon>
        <taxon>Prosthecobacter</taxon>
    </lineage>
</organism>
<evidence type="ECO:0000256" key="1">
    <source>
        <dbReference type="SAM" id="Phobius"/>
    </source>
</evidence>
<dbReference type="Proteomes" id="UP000534294">
    <property type="component" value="Unassembled WGS sequence"/>
</dbReference>
<protein>
    <submittedName>
        <fullName evidence="2">Uncharacterized protein</fullName>
    </submittedName>
</protein>
<name>A0A7W7YKN7_9BACT</name>
<feature type="transmembrane region" description="Helical" evidence="1">
    <location>
        <begin position="44"/>
        <end position="62"/>
    </location>
</feature>
<keyword evidence="1" id="KW-1133">Transmembrane helix</keyword>
<comment type="caution">
    <text evidence="2">The sequence shown here is derived from an EMBL/GenBank/DDBJ whole genome shotgun (WGS) entry which is preliminary data.</text>
</comment>
<dbReference type="EMBL" id="JACHIF010000004">
    <property type="protein sequence ID" value="MBB5037991.1"/>
    <property type="molecule type" value="Genomic_DNA"/>
</dbReference>
<sequence length="125" mass="13713">MISKLQAIKDLDLARAQLGSHLHLASEELNPKVIISRSLREHPWIWAGGAAIAGLLLIRGLMPSSRSKIERDNLSASATKGGLIALILSPMLGMVRQAAWKYGSQYLQSYLTQHFSQHEGDRPSA</sequence>
<keyword evidence="1" id="KW-0812">Transmembrane</keyword>
<accession>A0A7W7YKN7</accession>
<reference evidence="2 3" key="1">
    <citation type="submission" date="2020-08" db="EMBL/GenBank/DDBJ databases">
        <title>Genomic Encyclopedia of Type Strains, Phase IV (KMG-IV): sequencing the most valuable type-strain genomes for metagenomic binning, comparative biology and taxonomic classification.</title>
        <authorList>
            <person name="Goeker M."/>
        </authorList>
    </citation>
    <scope>NUCLEOTIDE SEQUENCE [LARGE SCALE GENOMIC DNA]</scope>
    <source>
        <strain evidence="2 3">DSM 12251</strain>
    </source>
</reference>
<gene>
    <name evidence="2" type="ORF">HNQ64_002249</name>
</gene>
<dbReference type="AlphaFoldDB" id="A0A7W7YKN7"/>
<keyword evidence="1" id="KW-0472">Membrane</keyword>
<dbReference type="RefSeq" id="WP_184208394.1">
    <property type="nucleotide sequence ID" value="NZ_JACHIF010000004.1"/>
</dbReference>
<evidence type="ECO:0000313" key="2">
    <source>
        <dbReference type="EMBL" id="MBB5037991.1"/>
    </source>
</evidence>
<proteinExistence type="predicted"/>
<evidence type="ECO:0000313" key="3">
    <source>
        <dbReference type="Proteomes" id="UP000534294"/>
    </source>
</evidence>